<reference evidence="4 5" key="1">
    <citation type="submission" date="2016-08" db="EMBL/GenBank/DDBJ databases">
        <authorList>
            <person name="Seilhamer J.J."/>
        </authorList>
    </citation>
    <scope>NUCLEOTIDE SEQUENCE [LARGE SCALE GENOMIC DNA]</scope>
    <source>
        <strain evidence="4 5">A37T2</strain>
    </source>
</reference>
<comment type="subunit">
    <text evidence="2">Monomer.</text>
</comment>
<comment type="cofactor">
    <cofactor evidence="1">
        <name>Ca(2+)</name>
        <dbReference type="ChEBI" id="CHEBI:29108"/>
    </cofactor>
</comment>
<organism evidence="4 5">
    <name type="scientific">Chitinophaga costaii</name>
    <dbReference type="NCBI Taxonomy" id="1335309"/>
    <lineage>
        <taxon>Bacteria</taxon>
        <taxon>Pseudomonadati</taxon>
        <taxon>Bacteroidota</taxon>
        <taxon>Chitinophagia</taxon>
        <taxon>Chitinophagales</taxon>
        <taxon>Chitinophagaceae</taxon>
        <taxon>Chitinophaga</taxon>
    </lineage>
</organism>
<dbReference type="EMBL" id="FMAR01000001">
    <property type="protein sequence ID" value="SCB80426.1"/>
    <property type="molecule type" value="Genomic_DNA"/>
</dbReference>
<dbReference type="AlphaFoldDB" id="A0A1C3ZDQ7"/>
<evidence type="ECO:0000313" key="4">
    <source>
        <dbReference type="EMBL" id="SCB80426.1"/>
    </source>
</evidence>
<evidence type="ECO:0000256" key="1">
    <source>
        <dbReference type="ARBA" id="ARBA00001913"/>
    </source>
</evidence>
<proteinExistence type="predicted"/>
<dbReference type="Gene3D" id="2.70.98.10">
    <property type="match status" value="1"/>
</dbReference>
<evidence type="ECO:0000313" key="5">
    <source>
        <dbReference type="Proteomes" id="UP000242818"/>
    </source>
</evidence>
<dbReference type="InterPro" id="IPR008183">
    <property type="entry name" value="Aldose_1/G6P_1-epimerase"/>
</dbReference>
<gene>
    <name evidence="4" type="ORF">GA0116948_101347</name>
</gene>
<dbReference type="PANTHER" id="PTHR10091:SF0">
    <property type="entry name" value="GALACTOSE MUTAROTASE"/>
    <property type="match status" value="1"/>
</dbReference>
<evidence type="ECO:0000256" key="3">
    <source>
        <dbReference type="ARBA" id="ARBA00022837"/>
    </source>
</evidence>
<dbReference type="CDD" id="cd01081">
    <property type="entry name" value="Aldose_epim"/>
    <property type="match status" value="1"/>
</dbReference>
<dbReference type="InterPro" id="IPR011013">
    <property type="entry name" value="Gal_mutarotase_sf_dom"/>
</dbReference>
<dbReference type="GO" id="GO:0033499">
    <property type="term" value="P:galactose catabolic process via UDP-galactose, Leloir pathway"/>
    <property type="evidence" value="ECO:0007669"/>
    <property type="project" value="TreeGrafter"/>
</dbReference>
<name>A0A1C3ZDQ7_9BACT</name>
<dbReference type="PANTHER" id="PTHR10091">
    <property type="entry name" value="ALDOSE-1-EPIMERASE"/>
    <property type="match status" value="1"/>
</dbReference>
<keyword evidence="5" id="KW-1185">Reference proteome</keyword>
<protein>
    <submittedName>
        <fullName evidence="4">Aldose 1-epimerase</fullName>
    </submittedName>
</protein>
<dbReference type="InterPro" id="IPR014718">
    <property type="entry name" value="GH-type_carb-bd"/>
</dbReference>
<dbReference type="SUPFAM" id="SSF74650">
    <property type="entry name" value="Galactose mutarotase-like"/>
    <property type="match status" value="1"/>
</dbReference>
<evidence type="ECO:0000256" key="2">
    <source>
        <dbReference type="ARBA" id="ARBA00011245"/>
    </source>
</evidence>
<dbReference type="Pfam" id="PF01263">
    <property type="entry name" value="Aldose_epim"/>
    <property type="match status" value="1"/>
</dbReference>
<dbReference type="STRING" id="1335309.GA0116948_101347"/>
<dbReference type="GO" id="GO:0004034">
    <property type="term" value="F:aldose 1-epimerase activity"/>
    <property type="evidence" value="ECO:0007669"/>
    <property type="project" value="TreeGrafter"/>
</dbReference>
<dbReference type="GO" id="GO:0006006">
    <property type="term" value="P:glucose metabolic process"/>
    <property type="evidence" value="ECO:0007669"/>
    <property type="project" value="TreeGrafter"/>
</dbReference>
<accession>A0A1C3ZDQ7</accession>
<keyword evidence="3" id="KW-0106">Calcium</keyword>
<dbReference type="GO" id="GO:0030246">
    <property type="term" value="F:carbohydrate binding"/>
    <property type="evidence" value="ECO:0007669"/>
    <property type="project" value="InterPro"/>
</dbReference>
<sequence>MFFSTCTNGCVRCGARRYLEYFINLVVRKTFNVAFSISPVSQEGLDIIVLKDNSTGTEVQVVPAHGAMLHAFVVQHKGQPLNVIDSYKNIAALKADLTNSFKNVKLSPFACRMTDRQYNWNGQHYEILKSDIHGLLFDVSFELVQQTAIESYAAITLQYTYRADDAGYPFNYDCLVEYRLLPEHQLAVTTTLENHSHVPIPIMDGWHPYFTTGGSIDALELQFAATHLVAFNEKLLPTGQLLPYDKFRQRSTLTGVELDNSFLRDLAKPAPAAGLYDPEKGLAIEFYPDASYPVLQVYTPPHRRSIAVECLSGAPDAFNNKIGLVQLSPGESKTFRTTYKIRQ</sequence>
<dbReference type="Proteomes" id="UP000242818">
    <property type="component" value="Unassembled WGS sequence"/>
</dbReference>